<dbReference type="Proteomes" id="UP000245410">
    <property type="component" value="Unassembled WGS sequence"/>
</dbReference>
<protein>
    <submittedName>
        <fullName evidence="2">DUF998 domain-containing protein</fullName>
    </submittedName>
</protein>
<dbReference type="OrthoDB" id="3388437at2"/>
<feature type="transmembrane region" description="Helical" evidence="1">
    <location>
        <begin position="94"/>
        <end position="111"/>
    </location>
</feature>
<keyword evidence="1" id="KW-1133">Transmembrane helix</keyword>
<name>A0A317D1Z2_9ACTN</name>
<evidence type="ECO:0000256" key="1">
    <source>
        <dbReference type="SAM" id="Phobius"/>
    </source>
</evidence>
<organism evidence="2 3">
    <name type="scientific">Micromonospora acroterricola</name>
    <dbReference type="NCBI Taxonomy" id="2202421"/>
    <lineage>
        <taxon>Bacteria</taxon>
        <taxon>Bacillati</taxon>
        <taxon>Actinomycetota</taxon>
        <taxon>Actinomycetes</taxon>
        <taxon>Micromonosporales</taxon>
        <taxon>Micromonosporaceae</taxon>
        <taxon>Micromonospora</taxon>
    </lineage>
</organism>
<sequence>MAESGRPGTTTATAARADVARRVAGWAAAGCGLAGAVVVMVAVVSGPDPGFTGYVSEAGIAGSGHAATYRIGILALAGSLLLLAAALPPGVRAAPALLAAGAVFTGLSGAVTCSAGCPLPPFERATMADLVHGGASIAATAATVFAMVALSVSGPAGRAVRRLAGGAAALSLPLCAAVGLAMLIVGRGAVVGVLERLILALAVLWGLATAITLALAAGREGRPPEGRAGGRV</sequence>
<gene>
    <name evidence="2" type="ORF">DKT68_17660</name>
</gene>
<proteinExistence type="predicted"/>
<dbReference type="AlphaFoldDB" id="A0A317D1Z2"/>
<keyword evidence="1" id="KW-0812">Transmembrane</keyword>
<feature type="transmembrane region" description="Helical" evidence="1">
    <location>
        <begin position="131"/>
        <end position="152"/>
    </location>
</feature>
<dbReference type="EMBL" id="QGKR01000211">
    <property type="protein sequence ID" value="PWR07856.1"/>
    <property type="molecule type" value="Genomic_DNA"/>
</dbReference>
<evidence type="ECO:0000313" key="2">
    <source>
        <dbReference type="EMBL" id="PWR07856.1"/>
    </source>
</evidence>
<dbReference type="Pfam" id="PF06197">
    <property type="entry name" value="DUF998"/>
    <property type="match status" value="1"/>
</dbReference>
<accession>A0A317D1Z2</accession>
<reference evidence="2 3" key="1">
    <citation type="submission" date="2018-05" db="EMBL/GenBank/DDBJ databases">
        <title>Micromonospora atacamensis sp. nov., a novel actinobacteria isolated from high altitude Atacama Desert soil.</title>
        <authorList>
            <person name="Carro L."/>
            <person name="Golinska P."/>
            <person name="Klenk H.-P."/>
            <person name="Goodfellow M."/>
        </authorList>
    </citation>
    <scope>NUCLEOTIDE SEQUENCE [LARGE SCALE GENOMIC DNA]</scope>
    <source>
        <strain evidence="2 3">5R2A7</strain>
    </source>
</reference>
<feature type="transmembrane region" description="Helical" evidence="1">
    <location>
        <begin position="23"/>
        <end position="47"/>
    </location>
</feature>
<dbReference type="InterPro" id="IPR009339">
    <property type="entry name" value="DUF998"/>
</dbReference>
<keyword evidence="3" id="KW-1185">Reference proteome</keyword>
<comment type="caution">
    <text evidence="2">The sequence shown here is derived from an EMBL/GenBank/DDBJ whole genome shotgun (WGS) entry which is preliminary data.</text>
</comment>
<dbReference type="RefSeq" id="WP_109818517.1">
    <property type="nucleotide sequence ID" value="NZ_QGKR01000211.1"/>
</dbReference>
<evidence type="ECO:0000313" key="3">
    <source>
        <dbReference type="Proteomes" id="UP000245410"/>
    </source>
</evidence>
<feature type="transmembrane region" description="Helical" evidence="1">
    <location>
        <begin position="67"/>
        <end position="87"/>
    </location>
</feature>
<feature type="transmembrane region" description="Helical" evidence="1">
    <location>
        <begin position="164"/>
        <end position="185"/>
    </location>
</feature>
<keyword evidence="1" id="KW-0472">Membrane</keyword>
<feature type="transmembrane region" description="Helical" evidence="1">
    <location>
        <begin position="197"/>
        <end position="217"/>
    </location>
</feature>